<dbReference type="InterPro" id="IPR004680">
    <property type="entry name" value="Cit_transptr-like_dom"/>
</dbReference>
<feature type="domain" description="Citrate transporter-like" evidence="8">
    <location>
        <begin position="32"/>
        <end position="176"/>
    </location>
</feature>
<keyword evidence="11" id="KW-1185">Reference proteome</keyword>
<evidence type="ECO:0000256" key="6">
    <source>
        <dbReference type="ARBA" id="ARBA00023136"/>
    </source>
</evidence>
<reference evidence="9" key="1">
    <citation type="journal article" date="2014" name="Int. J. Syst. Evol. Microbiol.">
        <title>Complete genome of a new Firmicutes species belonging to the dominant human colonic microbiota ('Ruminococcus bicirculans') reveals two chromosomes and a selective capacity to utilize plant glucans.</title>
        <authorList>
            <consortium name="NISC Comparative Sequencing Program"/>
            <person name="Wegmann U."/>
            <person name="Louis P."/>
            <person name="Goesmann A."/>
            <person name="Henrissat B."/>
            <person name="Duncan S.H."/>
            <person name="Flint H.J."/>
        </authorList>
    </citation>
    <scope>NUCLEOTIDE SEQUENCE</scope>
    <source>
        <strain evidence="9">NBRC 112440</strain>
    </source>
</reference>
<keyword evidence="5 7" id="KW-1133">Transmembrane helix</keyword>
<dbReference type="InterPro" id="IPR051679">
    <property type="entry name" value="DASS-Related_Transporters"/>
</dbReference>
<comment type="subcellular location">
    <subcellularLocation>
        <location evidence="1">Membrane</location>
        <topology evidence="1">Multi-pass membrane protein</topology>
    </subcellularLocation>
</comment>
<feature type="transmembrane region" description="Helical" evidence="7">
    <location>
        <begin position="39"/>
        <end position="72"/>
    </location>
</feature>
<feature type="transmembrane region" description="Helical" evidence="7">
    <location>
        <begin position="84"/>
        <end position="102"/>
    </location>
</feature>
<dbReference type="EMBL" id="JBHSWD010000001">
    <property type="protein sequence ID" value="MFC6590593.1"/>
    <property type="molecule type" value="Genomic_DNA"/>
</dbReference>
<keyword evidence="2" id="KW-0813">Transport</keyword>
<dbReference type="RefSeq" id="WP_380081616.1">
    <property type="nucleotide sequence ID" value="NZ_JBHSWD010000001.1"/>
</dbReference>
<reference evidence="11" key="2">
    <citation type="journal article" date="2019" name="Int. J. Syst. Evol. Microbiol.">
        <title>The Global Catalogue of Microorganisms (GCM) 10K type strain sequencing project: providing services to taxonomists for standard genome sequencing and annotation.</title>
        <authorList>
            <consortium name="The Broad Institute Genomics Platform"/>
            <consortium name="The Broad Institute Genome Sequencing Center for Infectious Disease"/>
            <person name="Wu L."/>
            <person name="Ma J."/>
        </authorList>
    </citation>
    <scope>NUCLEOTIDE SEQUENCE [LARGE SCALE GENOMIC DNA]</scope>
    <source>
        <strain evidence="11">CGMCC 1.15772</strain>
    </source>
</reference>
<evidence type="ECO:0000256" key="7">
    <source>
        <dbReference type="SAM" id="Phobius"/>
    </source>
</evidence>
<evidence type="ECO:0000256" key="1">
    <source>
        <dbReference type="ARBA" id="ARBA00004141"/>
    </source>
</evidence>
<dbReference type="PANTHER" id="PTHR43652:SF2">
    <property type="entry name" value="BASIC AMINO ACID ANTIPORTER YFCC-RELATED"/>
    <property type="match status" value="1"/>
</dbReference>
<evidence type="ECO:0000313" key="11">
    <source>
        <dbReference type="Proteomes" id="UP001596297"/>
    </source>
</evidence>
<proteinExistence type="predicted"/>
<sequence>MGDIVLIQGPSDRLSALGDQVTVLGDLTEQQRDFSRAPLAAGLFVAAIAAASFGWLPLAPAVLTASAIALALRLLSTSEAYAAIEWPVIVLVGSMLAFGAAFESTGAAALVSGWLSGLLAPLGGLGALAVVYLVTLILTQPMSNQAAALVVLPLAAGAAQSLGYDPRPFVIAVTVAASNSFLTPLEPSCLLVYGPGRYRFSDFIRVGAGLTLISFAVTMLIVPVIWPLQP</sequence>
<evidence type="ECO:0000256" key="2">
    <source>
        <dbReference type="ARBA" id="ARBA00022448"/>
    </source>
</evidence>
<reference evidence="9" key="3">
    <citation type="submission" date="2024-09" db="EMBL/GenBank/DDBJ databases">
        <authorList>
            <person name="Sun Q."/>
            <person name="Mori K."/>
        </authorList>
    </citation>
    <scope>NUCLEOTIDE SEQUENCE</scope>
    <source>
        <strain evidence="9">NBRC 112440</strain>
    </source>
</reference>
<keyword evidence="3 7" id="KW-0812">Transmembrane</keyword>
<comment type="caution">
    <text evidence="9">The sequence shown here is derived from an EMBL/GenBank/DDBJ whole genome shotgun (WGS) entry which is preliminary data.</text>
</comment>
<dbReference type="Proteomes" id="UP001596297">
    <property type="component" value="Unassembled WGS sequence"/>
</dbReference>
<dbReference type="PANTHER" id="PTHR43652">
    <property type="entry name" value="BASIC AMINO ACID ANTIPORTER YFCC-RELATED"/>
    <property type="match status" value="1"/>
</dbReference>
<name>A0ABW1Y8E2_9DEIO</name>
<gene>
    <name evidence="9" type="ORF">ACFP81_00055</name>
    <name evidence="10" type="ORF">ACFP81_11455</name>
</gene>
<dbReference type="EMBL" id="JBHSWD010000001">
    <property type="protein sequence ID" value="MFC6592550.1"/>
    <property type="molecule type" value="Genomic_DNA"/>
</dbReference>
<keyword evidence="4" id="KW-0677">Repeat</keyword>
<keyword evidence="6 7" id="KW-0472">Membrane</keyword>
<organism evidence="9 11">
    <name type="scientific">Deinococcus lacus</name>
    <dbReference type="NCBI Taxonomy" id="392561"/>
    <lineage>
        <taxon>Bacteria</taxon>
        <taxon>Thermotogati</taxon>
        <taxon>Deinococcota</taxon>
        <taxon>Deinococci</taxon>
        <taxon>Deinococcales</taxon>
        <taxon>Deinococcaceae</taxon>
        <taxon>Deinococcus</taxon>
    </lineage>
</organism>
<evidence type="ECO:0000256" key="4">
    <source>
        <dbReference type="ARBA" id="ARBA00022737"/>
    </source>
</evidence>
<accession>A0ABW1Y8E2</accession>
<feature type="transmembrane region" description="Helical" evidence="7">
    <location>
        <begin position="206"/>
        <end position="226"/>
    </location>
</feature>
<dbReference type="Pfam" id="PF03600">
    <property type="entry name" value="CitMHS"/>
    <property type="match status" value="1"/>
</dbReference>
<evidence type="ECO:0000313" key="10">
    <source>
        <dbReference type="EMBL" id="MFC6592550.1"/>
    </source>
</evidence>
<evidence type="ECO:0000256" key="5">
    <source>
        <dbReference type="ARBA" id="ARBA00022989"/>
    </source>
</evidence>
<feature type="transmembrane region" description="Helical" evidence="7">
    <location>
        <begin position="114"/>
        <end position="134"/>
    </location>
</feature>
<evidence type="ECO:0000259" key="8">
    <source>
        <dbReference type="Pfam" id="PF03600"/>
    </source>
</evidence>
<protein>
    <submittedName>
        <fullName evidence="9">SLC13 family permease</fullName>
    </submittedName>
</protein>
<evidence type="ECO:0000313" key="9">
    <source>
        <dbReference type="EMBL" id="MFC6590593.1"/>
    </source>
</evidence>
<evidence type="ECO:0000256" key="3">
    <source>
        <dbReference type="ARBA" id="ARBA00022692"/>
    </source>
</evidence>